<dbReference type="Proteomes" id="UP000664398">
    <property type="component" value="Unassembled WGS sequence"/>
</dbReference>
<sequence length="457" mass="49208">MNESPEGAGIGGEGAPPPPLPQPAAPQVPASAVPPIEVGAAPANAGTQPAGADPSPSAAQLPEALAPPQPATIDTENRRLDDGVNRCPRCGSTEIQLRPATGMLICLFCRYEWAEAQIDPVISGDGDLSQLSGTIIASGAADIDPAVSGVLTLKCGGCGAEVVVNTAQAMSARCHWCRHVLTVNDQVPNGAVPDAVLPFALTHAQAVERIREFAGKRRMFAHRRFKSEFTPENVVGVYLPYMVVDGNASADVWGYGEVETRRYTRGSGDDKETYYDADVYQVQRHVDFTVDDLTIESSAERADMNAFVNTNNIINTILPFDTKNAVRWNASYLTGFTSERRDQDVSAIQPVLEHQLLSIGRSEVAASVSGYGRGVRWEHERLEVKGTRWVSMYLPVWLYSYYHVERGRGMVHYIAVNGRTGETMGSVPVSQGRLLLAAITAGTVIEALAIGFLVVTM</sequence>
<keyword evidence="4" id="KW-1185">Reference proteome</keyword>
<gene>
    <name evidence="3" type="ORF">J4H91_01510</name>
</gene>
<comment type="caution">
    <text evidence="3">The sequence shown here is derived from an EMBL/GenBank/DDBJ whole genome shotgun (WGS) entry which is preliminary data.</text>
</comment>
<feature type="compositionally biased region" description="Low complexity" evidence="1">
    <location>
        <begin position="27"/>
        <end position="36"/>
    </location>
</feature>
<dbReference type="PANTHER" id="PTHR37826:SF3">
    <property type="entry name" value="J DOMAIN-CONTAINING PROTEIN"/>
    <property type="match status" value="1"/>
</dbReference>
<reference evidence="3" key="1">
    <citation type="submission" date="2021-03" db="EMBL/GenBank/DDBJ databases">
        <title>Leucobacter chromiisoli sp. nov., isolated from chromium-containing soil of chemical plant.</title>
        <authorList>
            <person name="Xu Z."/>
        </authorList>
    </citation>
    <scope>NUCLEOTIDE SEQUENCE</scope>
    <source>
        <strain evidence="3">A2</strain>
    </source>
</reference>
<feature type="transmembrane region" description="Helical" evidence="2">
    <location>
        <begin position="434"/>
        <end position="455"/>
    </location>
</feature>
<dbReference type="EMBL" id="JAGDYL010000001">
    <property type="protein sequence ID" value="MBO1803998.1"/>
    <property type="molecule type" value="Genomic_DNA"/>
</dbReference>
<evidence type="ECO:0000256" key="1">
    <source>
        <dbReference type="SAM" id="MobiDB-lite"/>
    </source>
</evidence>
<keyword evidence="2" id="KW-0472">Membrane</keyword>
<keyword evidence="2" id="KW-0812">Transmembrane</keyword>
<evidence type="ECO:0000256" key="2">
    <source>
        <dbReference type="SAM" id="Phobius"/>
    </source>
</evidence>
<organism evidence="3 4">
    <name type="scientific">Leucobacter ruminantium</name>
    <dbReference type="NCBI Taxonomy" id="1289170"/>
    <lineage>
        <taxon>Bacteria</taxon>
        <taxon>Bacillati</taxon>
        <taxon>Actinomycetota</taxon>
        <taxon>Actinomycetes</taxon>
        <taxon>Micrococcales</taxon>
        <taxon>Microbacteriaceae</taxon>
        <taxon>Leucobacter</taxon>
    </lineage>
</organism>
<dbReference type="AlphaFoldDB" id="A0A939LW29"/>
<accession>A0A939LW29</accession>
<dbReference type="PANTHER" id="PTHR37826">
    <property type="entry name" value="FLOTILLIN BAND_7_5 DOMAIN PROTEIN"/>
    <property type="match status" value="1"/>
</dbReference>
<dbReference type="RefSeq" id="WP_208044471.1">
    <property type="nucleotide sequence ID" value="NZ_JAGDYL010000001.1"/>
</dbReference>
<proteinExistence type="predicted"/>
<feature type="compositionally biased region" description="Pro residues" evidence="1">
    <location>
        <begin position="15"/>
        <end position="26"/>
    </location>
</feature>
<feature type="region of interest" description="Disordered" evidence="1">
    <location>
        <begin position="1"/>
        <end position="80"/>
    </location>
</feature>
<keyword evidence="2" id="KW-1133">Transmembrane helix</keyword>
<evidence type="ECO:0000313" key="3">
    <source>
        <dbReference type="EMBL" id="MBO1803998.1"/>
    </source>
</evidence>
<protein>
    <submittedName>
        <fullName evidence="3">TFIIB-type zinc ribbon-containing protein</fullName>
    </submittedName>
</protein>
<evidence type="ECO:0000313" key="4">
    <source>
        <dbReference type="Proteomes" id="UP000664398"/>
    </source>
</evidence>
<name>A0A939LW29_9MICO</name>
<feature type="compositionally biased region" description="Low complexity" evidence="1">
    <location>
        <begin position="54"/>
        <end position="64"/>
    </location>
</feature>